<evidence type="ECO:0000313" key="5">
    <source>
        <dbReference type="Proteomes" id="UP000530424"/>
    </source>
</evidence>
<protein>
    <submittedName>
        <fullName evidence="4">DNA-binding CsgD family transcriptional regulator</fullName>
    </submittedName>
</protein>
<dbReference type="AlphaFoldDB" id="A0A853C513"/>
<dbReference type="SMART" id="SM00421">
    <property type="entry name" value="HTH_LUXR"/>
    <property type="match status" value="1"/>
</dbReference>
<evidence type="ECO:0000259" key="3">
    <source>
        <dbReference type="PROSITE" id="PS50043"/>
    </source>
</evidence>
<name>A0A853C513_9ACTN</name>
<evidence type="ECO:0000256" key="1">
    <source>
        <dbReference type="ARBA" id="ARBA00022741"/>
    </source>
</evidence>
<dbReference type="InterPro" id="IPR016032">
    <property type="entry name" value="Sig_transdc_resp-reg_C-effctor"/>
</dbReference>
<dbReference type="Pfam" id="PF13191">
    <property type="entry name" value="AAA_16"/>
    <property type="match status" value="1"/>
</dbReference>
<dbReference type="RefSeq" id="WP_179669466.1">
    <property type="nucleotide sequence ID" value="NZ_JACCFP010000001.1"/>
</dbReference>
<dbReference type="SUPFAM" id="SSF52540">
    <property type="entry name" value="P-loop containing nucleoside triphosphate hydrolases"/>
    <property type="match status" value="1"/>
</dbReference>
<dbReference type="GO" id="GO:0005524">
    <property type="term" value="F:ATP binding"/>
    <property type="evidence" value="ECO:0007669"/>
    <property type="project" value="UniProtKB-KW"/>
</dbReference>
<dbReference type="Pfam" id="PF00196">
    <property type="entry name" value="GerE"/>
    <property type="match status" value="1"/>
</dbReference>
<keyword evidence="5" id="KW-1185">Reference proteome</keyword>
<evidence type="ECO:0000313" key="4">
    <source>
        <dbReference type="EMBL" id="NYJ03190.1"/>
    </source>
</evidence>
<dbReference type="GO" id="GO:0005737">
    <property type="term" value="C:cytoplasm"/>
    <property type="evidence" value="ECO:0007669"/>
    <property type="project" value="TreeGrafter"/>
</dbReference>
<dbReference type="PANTHER" id="PTHR16305:SF35">
    <property type="entry name" value="TRANSCRIPTIONAL ACTIVATOR DOMAIN"/>
    <property type="match status" value="1"/>
</dbReference>
<gene>
    <name evidence="4" type="ORF">HNR19_003888</name>
</gene>
<dbReference type="EMBL" id="JACCFP010000001">
    <property type="protein sequence ID" value="NYJ03190.1"/>
    <property type="molecule type" value="Genomic_DNA"/>
</dbReference>
<dbReference type="InterPro" id="IPR041664">
    <property type="entry name" value="AAA_16"/>
</dbReference>
<dbReference type="PRINTS" id="PR00038">
    <property type="entry name" value="HTHLUXR"/>
</dbReference>
<dbReference type="GO" id="GO:0006355">
    <property type="term" value="P:regulation of DNA-templated transcription"/>
    <property type="evidence" value="ECO:0007669"/>
    <property type="project" value="InterPro"/>
</dbReference>
<dbReference type="InterPro" id="IPR036388">
    <property type="entry name" value="WH-like_DNA-bd_sf"/>
</dbReference>
<dbReference type="Gene3D" id="3.40.50.300">
    <property type="entry name" value="P-loop containing nucleotide triphosphate hydrolases"/>
    <property type="match status" value="1"/>
</dbReference>
<keyword evidence="1" id="KW-0547">Nucleotide-binding</keyword>
<dbReference type="CDD" id="cd06170">
    <property type="entry name" value="LuxR_C_like"/>
    <property type="match status" value="1"/>
</dbReference>
<keyword evidence="4" id="KW-0238">DNA-binding</keyword>
<dbReference type="InterPro" id="IPR027417">
    <property type="entry name" value="P-loop_NTPase"/>
</dbReference>
<dbReference type="InterPro" id="IPR000792">
    <property type="entry name" value="Tscrpt_reg_LuxR_C"/>
</dbReference>
<dbReference type="Gene3D" id="1.10.10.10">
    <property type="entry name" value="Winged helix-like DNA-binding domain superfamily/Winged helix DNA-binding domain"/>
    <property type="match status" value="1"/>
</dbReference>
<dbReference type="GO" id="GO:0003677">
    <property type="term" value="F:DNA binding"/>
    <property type="evidence" value="ECO:0007669"/>
    <property type="project" value="UniProtKB-KW"/>
</dbReference>
<accession>A0A853C513</accession>
<dbReference type="Proteomes" id="UP000530424">
    <property type="component" value="Unassembled WGS sequence"/>
</dbReference>
<feature type="domain" description="HTH luxR-type" evidence="3">
    <location>
        <begin position="848"/>
        <end position="913"/>
    </location>
</feature>
<dbReference type="GO" id="GO:0004016">
    <property type="term" value="F:adenylate cyclase activity"/>
    <property type="evidence" value="ECO:0007669"/>
    <property type="project" value="TreeGrafter"/>
</dbReference>
<dbReference type="PANTHER" id="PTHR16305">
    <property type="entry name" value="TESTICULAR SOLUBLE ADENYLYL CYCLASE"/>
    <property type="match status" value="1"/>
</dbReference>
<comment type="caution">
    <text evidence="4">The sequence shown here is derived from an EMBL/GenBank/DDBJ whole genome shotgun (WGS) entry which is preliminary data.</text>
</comment>
<dbReference type="CDD" id="cd00009">
    <property type="entry name" value="AAA"/>
    <property type="match status" value="1"/>
</dbReference>
<keyword evidence="2" id="KW-0067">ATP-binding</keyword>
<reference evidence="4 5" key="1">
    <citation type="submission" date="2020-07" db="EMBL/GenBank/DDBJ databases">
        <title>Sequencing the genomes of 1000 actinobacteria strains.</title>
        <authorList>
            <person name="Klenk H.-P."/>
        </authorList>
    </citation>
    <scope>NUCLEOTIDE SEQUENCE [LARGE SCALE GENOMIC DNA]</scope>
    <source>
        <strain evidence="4 5">DSM 103833</strain>
    </source>
</reference>
<sequence length="917" mass="98125">MFGRDQELGILGELVARREGVAQAALLGPPGVGKTTLLAALKNQAEASGVAVLSVRGHEADSNVAFAGLADLLARLAPGLDALPVGQRDAVLAVHEHGALPEEDGSLLLRLATGNLLTGLAAEKPLLFLVDDFHWMDHASRSVLGFVLRRLDGAPVVTVASARGTEVPSGLERARVIDLGPLDDVSARALLGSRYPSLVGAALKTVLRESAGNPLSLVELGRVAAQDPRAIATTDDLPPVERLEAVFAAELHELPAATRDVLALVAAGADDVAVLAAAVKPPLDIADLAPAERTGLISATRDHLEFRHPVARRAAYRAVPVARRRQLHTILAQVLAGDPDRRAWQIAAAATSPDETVAVELAAYAVRARARGAFVEAARAYERAATFTEEDSARAHRLLMAASLAGTSGNFAWVEDLATKVGQHTTDPQMLVLAEHNRAAALARTGLHRAATEALAEVVRDAVIADPTVGWAALSVQAVLIYQANGDRDLLRKEIAHLQAAAMPERPALPPQLSEPTQLWAAAATDPFHRSPDQLVRLKEMTADPAGLSSEFGHVRAMLLGAACWLLDQSVVAAELLGESVRLMRRHDAQGETGNPLTALGSVYLDLGRFADAEDVARELDQVAALDNSRFLGQSADHLRARAAAIRGDTGQARDLARRTLADLDRDDHRSLFCHLQLTLGLCDRVDADHHGAFAHLKELFEPDGTPRHEHVSMMAIAEIAGAAAQVARIDEVRPVLAHARDTIAGSGATRFELLLHHAEALTADHVTDTERLFRLAVDDPDGATWSFEHARAALDYGQWLRRQRRLTDARPILAAAADTFDATGAVSWATQARNELRAAGVTAEPPQDGVLAQLTPQQQQIVRMAADGLTNREIGERLFLSPRTISSHLYQIFPKLGVAGRHQLRDLLEGDDHSGR</sequence>
<dbReference type="SUPFAM" id="SSF46894">
    <property type="entry name" value="C-terminal effector domain of the bipartite response regulators"/>
    <property type="match status" value="1"/>
</dbReference>
<proteinExistence type="predicted"/>
<dbReference type="PROSITE" id="PS50043">
    <property type="entry name" value="HTH_LUXR_2"/>
    <property type="match status" value="1"/>
</dbReference>
<evidence type="ECO:0000256" key="2">
    <source>
        <dbReference type="ARBA" id="ARBA00022840"/>
    </source>
</evidence>
<organism evidence="4 5">
    <name type="scientific">Nocardioides thalensis</name>
    <dbReference type="NCBI Taxonomy" id="1914755"/>
    <lineage>
        <taxon>Bacteria</taxon>
        <taxon>Bacillati</taxon>
        <taxon>Actinomycetota</taxon>
        <taxon>Actinomycetes</taxon>
        <taxon>Propionibacteriales</taxon>
        <taxon>Nocardioidaceae</taxon>
        <taxon>Nocardioides</taxon>
    </lineage>
</organism>